<dbReference type="PANTHER" id="PTHR42856">
    <property type="entry name" value="ACYL-COENZYME A THIOESTERASE PAAI"/>
    <property type="match status" value="1"/>
</dbReference>
<gene>
    <name evidence="3" type="primary">paaI</name>
    <name evidence="3" type="ORF">Mlute_02468</name>
</gene>
<comment type="caution">
    <text evidence="3">The sequence shown here is derived from an EMBL/GenBank/DDBJ whole genome shotgun (WGS) entry which is preliminary data.</text>
</comment>
<evidence type="ECO:0000256" key="1">
    <source>
        <dbReference type="ARBA" id="ARBA00022801"/>
    </source>
</evidence>
<organism evidence="3 4">
    <name type="scientific">Meiothermus luteus</name>
    <dbReference type="NCBI Taxonomy" id="2026184"/>
    <lineage>
        <taxon>Bacteria</taxon>
        <taxon>Thermotogati</taxon>
        <taxon>Deinococcota</taxon>
        <taxon>Deinococci</taxon>
        <taxon>Thermales</taxon>
        <taxon>Thermaceae</taxon>
        <taxon>Meiothermus</taxon>
    </lineage>
</organism>
<dbReference type="GO" id="GO:0016289">
    <property type="term" value="F:acyl-CoA hydrolase activity"/>
    <property type="evidence" value="ECO:0007669"/>
    <property type="project" value="UniProtKB-ARBA"/>
</dbReference>
<dbReference type="InterPro" id="IPR006683">
    <property type="entry name" value="Thioestr_dom"/>
</dbReference>
<dbReference type="InterPro" id="IPR052723">
    <property type="entry name" value="Acyl-CoA_thioesterase_PaaI"/>
</dbReference>
<keyword evidence="4" id="KW-1185">Reference proteome</keyword>
<dbReference type="InterPro" id="IPR011973">
    <property type="entry name" value="PaaD"/>
</dbReference>
<evidence type="ECO:0000259" key="2">
    <source>
        <dbReference type="Pfam" id="PF03061"/>
    </source>
</evidence>
<dbReference type="Proteomes" id="UP000265800">
    <property type="component" value="Unassembled WGS sequence"/>
</dbReference>
<dbReference type="NCBIfam" id="TIGR02286">
    <property type="entry name" value="PaaD"/>
    <property type="match status" value="1"/>
</dbReference>
<evidence type="ECO:0000313" key="3">
    <source>
        <dbReference type="EMBL" id="RIH82526.1"/>
    </source>
</evidence>
<proteinExistence type="predicted"/>
<dbReference type="SUPFAM" id="SSF54637">
    <property type="entry name" value="Thioesterase/thiol ester dehydrase-isomerase"/>
    <property type="match status" value="1"/>
</dbReference>
<feature type="domain" description="Thioesterase" evidence="2">
    <location>
        <begin position="40"/>
        <end position="110"/>
    </location>
</feature>
<dbReference type="InterPro" id="IPR003736">
    <property type="entry name" value="PAAI_dom"/>
</dbReference>
<dbReference type="EMBL" id="QWKZ01000106">
    <property type="protein sequence ID" value="RIH82526.1"/>
    <property type="molecule type" value="Genomic_DNA"/>
</dbReference>
<evidence type="ECO:0000313" key="4">
    <source>
        <dbReference type="Proteomes" id="UP000265800"/>
    </source>
</evidence>
<name>A0A399EFK8_9DEIN</name>
<dbReference type="AlphaFoldDB" id="A0A399EFK8"/>
<dbReference type="EC" id="3.1.2.-" evidence="3"/>
<dbReference type="NCBIfam" id="TIGR00369">
    <property type="entry name" value="unchar_dom_1"/>
    <property type="match status" value="1"/>
</dbReference>
<dbReference type="PANTHER" id="PTHR42856:SF1">
    <property type="entry name" value="ACYL-COENZYME A THIOESTERASE PAAI"/>
    <property type="match status" value="1"/>
</dbReference>
<dbReference type="InterPro" id="IPR029069">
    <property type="entry name" value="HotDog_dom_sf"/>
</dbReference>
<accession>A0A399EFK8</accession>
<sequence length="131" mass="14473">MDSSLHPDPYMRLLGFEVVRLGPGEAVLLAEVRAEHTNIHGYCHGGFLYSLADAAFALASNAHGTPAVALCTHMEYFKAVRAGERLEAHAREENLGRRTATYRIEVRSRARVVALFTGTVFRMESKSEPKA</sequence>
<dbReference type="Pfam" id="PF03061">
    <property type="entry name" value="4HBT"/>
    <property type="match status" value="1"/>
</dbReference>
<reference evidence="3 4" key="1">
    <citation type="submission" date="2018-08" db="EMBL/GenBank/DDBJ databases">
        <title>Meiothermus luteus KCTC 52599 genome sequencing project.</title>
        <authorList>
            <person name="Da Costa M.S."/>
            <person name="Albuquerque L."/>
            <person name="Raposo P."/>
            <person name="Froufe H.J.C."/>
            <person name="Barroso C.S."/>
            <person name="Egas C."/>
        </authorList>
    </citation>
    <scope>NUCLEOTIDE SEQUENCE [LARGE SCALE GENOMIC DNA]</scope>
    <source>
        <strain evidence="3 4">KCTC 52599</strain>
    </source>
</reference>
<dbReference type="CDD" id="cd03443">
    <property type="entry name" value="PaaI_thioesterase"/>
    <property type="match status" value="1"/>
</dbReference>
<dbReference type="Gene3D" id="3.10.129.10">
    <property type="entry name" value="Hotdog Thioesterase"/>
    <property type="match status" value="1"/>
</dbReference>
<protein>
    <submittedName>
        <fullName evidence="3">Acyl-coenzyme A thioesterase PaaI</fullName>
        <ecNumber evidence="3">3.1.2.-</ecNumber>
    </submittedName>
</protein>
<keyword evidence="1 3" id="KW-0378">Hydrolase</keyword>